<reference evidence="1" key="1">
    <citation type="submission" date="2021-05" db="EMBL/GenBank/DDBJ databases">
        <authorList>
            <person name="Scholz U."/>
            <person name="Mascher M."/>
            <person name="Fiebig A."/>
        </authorList>
    </citation>
    <scope>NUCLEOTIDE SEQUENCE [LARGE SCALE GENOMIC DNA]</scope>
</reference>
<name>A0ACD5XXE2_AVESA</name>
<evidence type="ECO:0000313" key="1">
    <source>
        <dbReference type="EnsemblPlants" id="AVESA.00010b.r2.5CG0867270.1.CDS"/>
    </source>
</evidence>
<organism evidence="1 2">
    <name type="scientific">Avena sativa</name>
    <name type="common">Oat</name>
    <dbReference type="NCBI Taxonomy" id="4498"/>
    <lineage>
        <taxon>Eukaryota</taxon>
        <taxon>Viridiplantae</taxon>
        <taxon>Streptophyta</taxon>
        <taxon>Embryophyta</taxon>
        <taxon>Tracheophyta</taxon>
        <taxon>Spermatophyta</taxon>
        <taxon>Magnoliopsida</taxon>
        <taxon>Liliopsida</taxon>
        <taxon>Poales</taxon>
        <taxon>Poaceae</taxon>
        <taxon>BOP clade</taxon>
        <taxon>Pooideae</taxon>
        <taxon>Poodae</taxon>
        <taxon>Poeae</taxon>
        <taxon>Poeae Chloroplast Group 1 (Aveneae type)</taxon>
        <taxon>Aveninae</taxon>
        <taxon>Avena</taxon>
    </lineage>
</organism>
<evidence type="ECO:0000313" key="2">
    <source>
        <dbReference type="Proteomes" id="UP001732700"/>
    </source>
</evidence>
<proteinExistence type="predicted"/>
<keyword evidence="2" id="KW-1185">Reference proteome</keyword>
<dbReference type="EnsemblPlants" id="AVESA.00010b.r2.5CG0867270.1">
    <property type="protein sequence ID" value="AVESA.00010b.r2.5CG0867270.1.CDS"/>
    <property type="gene ID" value="AVESA.00010b.r2.5CG0867270"/>
</dbReference>
<dbReference type="Proteomes" id="UP001732700">
    <property type="component" value="Chromosome 5C"/>
</dbReference>
<sequence>MVSLASHVRGSGGQASVMGIGTAVPTHVLQQSSFAGYYFEISNSAHMVDLQAKFEKICEKSSIERRHFHMSDEFLRSNPSITAHQSPSLDLRQKLASDTVPRLGAEAAVGAIADWGRQASEITHLVFCTTSSGCMPGFDLKLVNLLGLPVSTKRYMLYQTGCQGGGASLRLAKDLAENSAGARVLVVCSEVITMGFRGPSASDMGNLVGQALFGEAAAALIVGDGPLAGVERPLFEVVTASQHIIPGTEEVVVANIREVGITYTLHPDVPVHISSNVEELVKKALLDGGIVVEEWNDLFWLVHPGGRAILDGVETVLGLNKDKLDASREVMRQNGNTMSSCVILAMDEMRRRSKERQLPTAGEGLEWGLLVAFGPGLSVETILLRAPPTLHAA</sequence>
<accession>A0ACD5XXE2</accession>
<reference evidence="1" key="2">
    <citation type="submission" date="2025-09" db="UniProtKB">
        <authorList>
            <consortium name="EnsemblPlants"/>
        </authorList>
    </citation>
    <scope>IDENTIFICATION</scope>
</reference>
<protein>
    <submittedName>
        <fullName evidence="1">Uncharacterized protein</fullName>
    </submittedName>
</protein>